<dbReference type="NCBIfam" id="NF005679">
    <property type="entry name" value="PRK07475.1"/>
    <property type="match status" value="1"/>
</dbReference>
<gene>
    <name evidence="1" type="ORF">NA8A_14659</name>
</gene>
<dbReference type="EMBL" id="AMSI01000009">
    <property type="protein sequence ID" value="EKF41867.1"/>
    <property type="molecule type" value="Genomic_DNA"/>
</dbReference>
<dbReference type="Proteomes" id="UP000007374">
    <property type="component" value="Unassembled WGS sequence"/>
</dbReference>
<sequence>MPDQTKPCQTNPFGSPGTNIARGGKSLYGAPLGILMLEARFPRVPGDMGNGQTWPFPVLYRVVRGASPDRVVCNAAEGLLDAFIEAARDLVDLGAEALTTNCGFLSIYQRELAEAVKVPVATSSMMQVPWVQATLPPGQRVGIVTVNSSGLTPAHLSAIGVPADTPVRGTENGVEFFRTLIKAEKTDLDLALACQDVVGAACELVAAHPEVGAIVLECTNMPPYAAAVREATGRPVYDIYSLVTWFHAGLRPQTF</sequence>
<dbReference type="Gene3D" id="3.40.50.1860">
    <property type="match status" value="1"/>
</dbReference>
<name>K2PL51_9HYPH</name>
<evidence type="ECO:0000313" key="2">
    <source>
        <dbReference type="Proteomes" id="UP000007374"/>
    </source>
</evidence>
<dbReference type="STRING" id="721133.SAMN05216176_10913"/>
<evidence type="ECO:0000313" key="1">
    <source>
        <dbReference type="EMBL" id="EKF41867.1"/>
    </source>
</evidence>
<dbReference type="RefSeq" id="WP_009451109.1">
    <property type="nucleotide sequence ID" value="NZ_AMSI01000009.1"/>
</dbReference>
<organism evidence="1 2">
    <name type="scientific">Nitratireductor indicus C115</name>
    <dbReference type="NCBI Taxonomy" id="1231190"/>
    <lineage>
        <taxon>Bacteria</taxon>
        <taxon>Pseudomonadati</taxon>
        <taxon>Pseudomonadota</taxon>
        <taxon>Alphaproteobacteria</taxon>
        <taxon>Hyphomicrobiales</taxon>
        <taxon>Phyllobacteriaceae</taxon>
        <taxon>Nitratireductor</taxon>
    </lineage>
</organism>
<evidence type="ECO:0008006" key="3">
    <source>
        <dbReference type="Google" id="ProtNLM"/>
    </source>
</evidence>
<keyword evidence="2" id="KW-1185">Reference proteome</keyword>
<accession>K2PL51</accession>
<reference evidence="1 2" key="1">
    <citation type="journal article" date="2012" name="J. Bacteriol.">
        <title>Genome Sequence of Nitratireductor indicus Type Strain C115.</title>
        <authorList>
            <person name="Lai Q."/>
            <person name="Li G."/>
            <person name="Yu Z."/>
            <person name="Shao Z."/>
        </authorList>
    </citation>
    <scope>NUCLEOTIDE SEQUENCE [LARGE SCALE GENOMIC DNA]</scope>
    <source>
        <strain evidence="1 2">C115</strain>
    </source>
</reference>
<dbReference type="OrthoDB" id="5465390at2"/>
<dbReference type="PATRIC" id="fig|1231190.3.peg.3043"/>
<comment type="caution">
    <text evidence="1">The sequence shown here is derived from an EMBL/GenBank/DDBJ whole genome shotgun (WGS) entry which is preliminary data.</text>
</comment>
<proteinExistence type="predicted"/>
<dbReference type="eggNOG" id="COG1794">
    <property type="taxonomic scope" value="Bacteria"/>
</dbReference>
<dbReference type="GO" id="GO:0016855">
    <property type="term" value="F:racemase and epimerase activity, acting on amino acids and derivatives"/>
    <property type="evidence" value="ECO:0007669"/>
    <property type="project" value="InterPro"/>
</dbReference>
<dbReference type="InterPro" id="IPR001920">
    <property type="entry name" value="Asp/Glu_race"/>
</dbReference>
<protein>
    <recommendedName>
        <fullName evidence="3">Aspartate/glutamate racemase family protein</fullName>
    </recommendedName>
</protein>
<dbReference type="AlphaFoldDB" id="K2PL51"/>